<name>A0A920CK15_9BACL</name>
<accession>A0A920CK15</accession>
<proteinExistence type="predicted"/>
<dbReference type="Proteomes" id="UP000678895">
    <property type="component" value="Unassembled WGS sequence"/>
</dbReference>
<gene>
    <name evidence="1" type="ORF">J41TS4_31490</name>
</gene>
<reference evidence="1" key="1">
    <citation type="submission" date="2021-03" db="EMBL/GenBank/DDBJ databases">
        <title>Antimicrobial resistance genes in bacteria isolated from Japanese honey, and their potential for conferring macrolide and lincosamide resistance in the American foulbrood pathogen Paenibacillus larvae.</title>
        <authorList>
            <person name="Okamoto M."/>
            <person name="Kumagai M."/>
            <person name="Kanamori H."/>
            <person name="Takamatsu D."/>
        </authorList>
    </citation>
    <scope>NUCLEOTIDE SEQUENCE</scope>
    <source>
        <strain evidence="1">J41TS4</strain>
    </source>
</reference>
<organism evidence="1 2">
    <name type="scientific">Paenibacillus apis</name>
    <dbReference type="NCBI Taxonomy" id="1792174"/>
    <lineage>
        <taxon>Bacteria</taxon>
        <taxon>Bacillati</taxon>
        <taxon>Bacillota</taxon>
        <taxon>Bacilli</taxon>
        <taxon>Bacillales</taxon>
        <taxon>Paenibacillaceae</taxon>
        <taxon>Paenibacillus</taxon>
    </lineage>
</organism>
<keyword evidence="2" id="KW-1185">Reference proteome</keyword>
<evidence type="ECO:0008006" key="3">
    <source>
        <dbReference type="Google" id="ProtNLM"/>
    </source>
</evidence>
<evidence type="ECO:0000313" key="1">
    <source>
        <dbReference type="EMBL" id="GIO43391.1"/>
    </source>
</evidence>
<dbReference type="EMBL" id="BORS01000010">
    <property type="protein sequence ID" value="GIO43391.1"/>
    <property type="molecule type" value="Genomic_DNA"/>
</dbReference>
<protein>
    <recommendedName>
        <fullName evidence="3">SMI1/KNR4 family protein</fullName>
    </recommendedName>
</protein>
<sequence>MSTIGNKISAIKKMRFLDHEDYEIEDIVRLLNEVGESADNNSIIALCELFHDEIFEPAIISDLMETIFYIAQRHGIREGLLKVIEGMETMKPHAQKCMERLFKSIIDSRNLRQPFIDILSLISPSKKEEVVQLLKNIIEKQSKDYQDKHKAFIDNMEQKIHYLRKFDTSANLITIKDLDESKQKLIPDSWHRLFREQDIRVRIDMLLEIWKKYVGRELSNLILYLTENIDDIELLEIEDSDSKRYSILYTIKKPNGGVTYYEGRNPQEEFHNDELEQNWDKIPVTIQQFYENVHNGFYYYASVSMGLVPLEFVTFLGDDDLDWSIIDDLKEPIQIDLNTSFGFFSNGMGSYIAIDYNNCNNRNATFWSAKLQPRYNIHFWDHVDEWIVIGFE</sequence>
<comment type="caution">
    <text evidence="1">The sequence shown here is derived from an EMBL/GenBank/DDBJ whole genome shotgun (WGS) entry which is preliminary data.</text>
</comment>
<dbReference type="AlphaFoldDB" id="A0A920CK15"/>
<evidence type="ECO:0000313" key="2">
    <source>
        <dbReference type="Proteomes" id="UP000678895"/>
    </source>
</evidence>